<dbReference type="AlphaFoldDB" id="A0A0B7AKX1"/>
<evidence type="ECO:0000256" key="1">
    <source>
        <dbReference type="SAM" id="SignalP"/>
    </source>
</evidence>
<gene>
    <name evidence="2" type="primary">ORF127428</name>
</gene>
<proteinExistence type="predicted"/>
<keyword evidence="1" id="KW-0732">Signal</keyword>
<sequence>MSASCLGLASPVLKLIFRACLQLDMFLAISSKTCVFLSSAFKSHAYILEMKKESSTTLLQETILMLNIFRNLTIINPDQVTQPS</sequence>
<feature type="signal peptide" evidence="1">
    <location>
        <begin position="1"/>
        <end position="22"/>
    </location>
</feature>
<evidence type="ECO:0000313" key="2">
    <source>
        <dbReference type="EMBL" id="CEK81689.1"/>
    </source>
</evidence>
<name>A0A0B7AKX1_9EUPU</name>
<accession>A0A0B7AKX1</accession>
<feature type="chain" id="PRO_5002111727" evidence="1">
    <location>
        <begin position="23"/>
        <end position="84"/>
    </location>
</feature>
<reference evidence="2" key="1">
    <citation type="submission" date="2014-12" db="EMBL/GenBank/DDBJ databases">
        <title>Insight into the proteome of Arion vulgaris.</title>
        <authorList>
            <person name="Aradska J."/>
            <person name="Bulat T."/>
            <person name="Smidak R."/>
            <person name="Sarate P."/>
            <person name="Gangsoo J."/>
            <person name="Sialana F."/>
            <person name="Bilban M."/>
            <person name="Lubec G."/>
        </authorList>
    </citation>
    <scope>NUCLEOTIDE SEQUENCE</scope>
    <source>
        <tissue evidence="2">Skin</tissue>
    </source>
</reference>
<organism evidence="2">
    <name type="scientific">Arion vulgaris</name>
    <dbReference type="NCBI Taxonomy" id="1028688"/>
    <lineage>
        <taxon>Eukaryota</taxon>
        <taxon>Metazoa</taxon>
        <taxon>Spiralia</taxon>
        <taxon>Lophotrochozoa</taxon>
        <taxon>Mollusca</taxon>
        <taxon>Gastropoda</taxon>
        <taxon>Heterobranchia</taxon>
        <taxon>Euthyneura</taxon>
        <taxon>Panpulmonata</taxon>
        <taxon>Eupulmonata</taxon>
        <taxon>Stylommatophora</taxon>
        <taxon>Helicina</taxon>
        <taxon>Arionoidea</taxon>
        <taxon>Arionidae</taxon>
        <taxon>Arion</taxon>
    </lineage>
</organism>
<protein>
    <submittedName>
        <fullName evidence="2">Uncharacterized protein</fullName>
    </submittedName>
</protein>
<dbReference type="EMBL" id="HACG01034824">
    <property type="protein sequence ID" value="CEK81689.1"/>
    <property type="molecule type" value="Transcribed_RNA"/>
</dbReference>